<organism evidence="3 4">
    <name type="scientific">Ilyodon furcidens</name>
    <name type="common">goldbreast splitfin</name>
    <dbReference type="NCBI Taxonomy" id="33524"/>
    <lineage>
        <taxon>Eukaryota</taxon>
        <taxon>Metazoa</taxon>
        <taxon>Chordata</taxon>
        <taxon>Craniata</taxon>
        <taxon>Vertebrata</taxon>
        <taxon>Euteleostomi</taxon>
        <taxon>Actinopterygii</taxon>
        <taxon>Neopterygii</taxon>
        <taxon>Teleostei</taxon>
        <taxon>Neoteleostei</taxon>
        <taxon>Acanthomorphata</taxon>
        <taxon>Ovalentaria</taxon>
        <taxon>Atherinomorphae</taxon>
        <taxon>Cyprinodontiformes</taxon>
        <taxon>Goodeidae</taxon>
        <taxon>Ilyodon</taxon>
    </lineage>
</organism>
<accession>A0ABV0TLR7</accession>
<keyword evidence="2" id="KW-0812">Transmembrane</keyword>
<proteinExistence type="predicted"/>
<evidence type="ECO:0000256" key="1">
    <source>
        <dbReference type="SAM" id="MobiDB-lite"/>
    </source>
</evidence>
<comment type="caution">
    <text evidence="3">The sequence shown here is derived from an EMBL/GenBank/DDBJ whole genome shotgun (WGS) entry which is preliminary data.</text>
</comment>
<keyword evidence="4" id="KW-1185">Reference proteome</keyword>
<keyword evidence="2" id="KW-0472">Membrane</keyword>
<protein>
    <submittedName>
        <fullName evidence="3">Uncharacterized protein</fullName>
    </submittedName>
</protein>
<dbReference type="Proteomes" id="UP001482620">
    <property type="component" value="Unassembled WGS sequence"/>
</dbReference>
<feature type="non-terminal residue" evidence="3">
    <location>
        <position position="61"/>
    </location>
</feature>
<sequence>MSIREETQMSPDTESAARTRMEGQSRSSQKYLLLQVWCGLLTMSMVVMAAFVALIRSKSEE</sequence>
<gene>
    <name evidence="3" type="ORF">ILYODFUR_025161</name>
</gene>
<dbReference type="EMBL" id="JAHRIQ010037802">
    <property type="protein sequence ID" value="MEQ2233761.1"/>
    <property type="molecule type" value="Genomic_DNA"/>
</dbReference>
<feature type="transmembrane region" description="Helical" evidence="2">
    <location>
        <begin position="31"/>
        <end position="55"/>
    </location>
</feature>
<evidence type="ECO:0000313" key="3">
    <source>
        <dbReference type="EMBL" id="MEQ2233761.1"/>
    </source>
</evidence>
<reference evidence="3 4" key="1">
    <citation type="submission" date="2021-06" db="EMBL/GenBank/DDBJ databases">
        <authorList>
            <person name="Palmer J.M."/>
        </authorList>
    </citation>
    <scope>NUCLEOTIDE SEQUENCE [LARGE SCALE GENOMIC DNA]</scope>
    <source>
        <strain evidence="4">if_2019</strain>
        <tissue evidence="3">Muscle</tissue>
    </source>
</reference>
<keyword evidence="2" id="KW-1133">Transmembrane helix</keyword>
<name>A0ABV0TLR7_9TELE</name>
<evidence type="ECO:0000256" key="2">
    <source>
        <dbReference type="SAM" id="Phobius"/>
    </source>
</evidence>
<feature type="region of interest" description="Disordered" evidence="1">
    <location>
        <begin position="1"/>
        <end position="28"/>
    </location>
</feature>
<evidence type="ECO:0000313" key="4">
    <source>
        <dbReference type="Proteomes" id="UP001482620"/>
    </source>
</evidence>